<proteinExistence type="predicted"/>
<reference evidence="2 3" key="1">
    <citation type="submission" date="2022-05" db="EMBL/GenBank/DDBJ databases">
        <authorList>
            <person name="Park J.-S."/>
        </authorList>
    </citation>
    <scope>NUCLEOTIDE SEQUENCE [LARGE SCALE GENOMIC DNA]</scope>
    <source>
        <strain evidence="2 3">2012CJ34-2</strain>
    </source>
</reference>
<evidence type="ECO:0000313" key="2">
    <source>
        <dbReference type="EMBL" id="MCL6268448.1"/>
    </source>
</evidence>
<dbReference type="PANTHER" id="PTHR22617">
    <property type="entry name" value="CHEMOTAXIS SENSOR HISTIDINE KINASE-RELATED"/>
    <property type="match status" value="1"/>
</dbReference>
<name>A0ABT0PAZ8_9GAMM</name>
<evidence type="ECO:0000259" key="1">
    <source>
        <dbReference type="PROSITE" id="PS50851"/>
    </source>
</evidence>
<comment type="caution">
    <text evidence="2">The sequence shown here is derived from an EMBL/GenBank/DDBJ whole genome shotgun (WGS) entry which is preliminary data.</text>
</comment>
<dbReference type="Gene3D" id="2.30.30.40">
    <property type="entry name" value="SH3 Domains"/>
    <property type="match status" value="1"/>
</dbReference>
<feature type="domain" description="CheW-like" evidence="1">
    <location>
        <begin position="31"/>
        <end position="173"/>
    </location>
</feature>
<dbReference type="InterPro" id="IPR002545">
    <property type="entry name" value="CheW-lke_dom"/>
</dbReference>
<keyword evidence="3" id="KW-1185">Reference proteome</keyword>
<dbReference type="SMART" id="SM00260">
    <property type="entry name" value="CheW"/>
    <property type="match status" value="1"/>
</dbReference>
<dbReference type="Gene3D" id="2.40.50.180">
    <property type="entry name" value="CheA-289, Domain 4"/>
    <property type="match status" value="1"/>
</dbReference>
<protein>
    <submittedName>
        <fullName evidence="2">Chemotaxis protein CheW</fullName>
    </submittedName>
</protein>
<dbReference type="SUPFAM" id="SSF50341">
    <property type="entry name" value="CheW-like"/>
    <property type="match status" value="1"/>
</dbReference>
<dbReference type="Proteomes" id="UP001203338">
    <property type="component" value="Unassembled WGS sequence"/>
</dbReference>
<evidence type="ECO:0000313" key="3">
    <source>
        <dbReference type="Proteomes" id="UP001203338"/>
    </source>
</evidence>
<dbReference type="EMBL" id="JAMFLX010000001">
    <property type="protein sequence ID" value="MCL6268448.1"/>
    <property type="molecule type" value="Genomic_DNA"/>
</dbReference>
<organism evidence="2 3">
    <name type="scientific">Parendozoicomonas callyspongiae</name>
    <dbReference type="NCBI Taxonomy" id="2942213"/>
    <lineage>
        <taxon>Bacteria</taxon>
        <taxon>Pseudomonadati</taxon>
        <taxon>Pseudomonadota</taxon>
        <taxon>Gammaproteobacteria</taxon>
        <taxon>Oceanospirillales</taxon>
        <taxon>Endozoicomonadaceae</taxon>
        <taxon>Parendozoicomonas</taxon>
    </lineage>
</organism>
<dbReference type="InterPro" id="IPR036061">
    <property type="entry name" value="CheW-like_dom_sf"/>
</dbReference>
<gene>
    <name evidence="2" type="ORF">M3P05_00595</name>
</gene>
<dbReference type="PROSITE" id="PS50851">
    <property type="entry name" value="CHEW"/>
    <property type="match status" value="1"/>
</dbReference>
<dbReference type="RefSeq" id="WP_249697284.1">
    <property type="nucleotide sequence ID" value="NZ_JAMFLX010000001.1"/>
</dbReference>
<dbReference type="InterPro" id="IPR039315">
    <property type="entry name" value="CheW"/>
</dbReference>
<sequence length="185" mass="20652">MDTPFELLLDLDRRARCFAEEVPSSEEVKRLWRGVGFVLKGERYVSPLEDIQEVLRPPESLTPIPGVVPWVLGVANVRGRLLPVIDLGCFLGFGVAQSIRQQVLVIEHGDMFCGLLVDEVTGMQHFREESYQGSVPVQVSDKVKPFLAGSYWLNDSDEYLLFSLKALVESADFLQVSMGHEVATA</sequence>
<dbReference type="Pfam" id="PF01584">
    <property type="entry name" value="CheW"/>
    <property type="match status" value="1"/>
</dbReference>
<accession>A0ABT0PAZ8</accession>
<dbReference type="PANTHER" id="PTHR22617:SF43">
    <property type="entry name" value="PROTEIN PILI"/>
    <property type="match status" value="1"/>
</dbReference>